<dbReference type="Gene3D" id="3.40.50.12790">
    <property type="entry name" value="FHIPEP family, domain 4"/>
    <property type="match status" value="1"/>
</dbReference>
<evidence type="ECO:0000256" key="6">
    <source>
        <dbReference type="ARBA" id="ARBA00023136"/>
    </source>
</evidence>
<evidence type="ECO:0000256" key="2">
    <source>
        <dbReference type="ARBA" id="ARBA00008835"/>
    </source>
</evidence>
<keyword evidence="3" id="KW-1003">Cell membrane</keyword>
<dbReference type="EMBL" id="JAJKBJ010000001">
    <property type="protein sequence ID" value="MCL9682623.1"/>
    <property type="molecule type" value="Genomic_DNA"/>
</dbReference>
<protein>
    <submittedName>
        <fullName evidence="9">Flagellar biosynthesis protein FlhA</fullName>
    </submittedName>
</protein>
<dbReference type="InterPro" id="IPR042193">
    <property type="entry name" value="FHIPEP_3"/>
</dbReference>
<evidence type="ECO:0000256" key="8">
    <source>
        <dbReference type="SAM" id="Phobius"/>
    </source>
</evidence>
<dbReference type="Gene3D" id="1.10.8.540">
    <property type="entry name" value="FHIPEP family, domain 3"/>
    <property type="match status" value="1"/>
</dbReference>
<keyword evidence="4 8" id="KW-0812">Transmembrane</keyword>
<feature type="transmembrane region" description="Helical" evidence="8">
    <location>
        <begin position="38"/>
        <end position="56"/>
    </location>
</feature>
<sequence>MSSKVNFFSNSSEMIMIAFATGILFILFIPIPSALLDLLLIVNFSWALTILLLTFYTDKPLSFSTFPALLLISTLFRLALNISATRLILSDGDAGKVIQAMGQYVIHGNYVMGLVVFLILIIVQFIVVTNGSQRVAEVAARFTLDSMPGKQMSIDADLNMGSIAQAEAKCRRAQIEKEANFYGAMDGANKFVKGDAIAGILIILVDIIGGFAIGLVQKGLSLSESIQTYTLLTVGDGLVTQIPALIISTATGIIVTRAATDAHLGNEVAKQISAYPKSLIMVCGGLVCLLFLKGIPTLPVLLILALFILITWLALKANKEEQIEEAEEDLYEKIRIHPIEINLNKELYQSLLPYEVSLLQSVQQIREKLAFDLGFVLPEVKIKADKKLGYPLYHISIQGNNEGNNQLHLEKNLAIFSMRSQQKNKSLPAGIEVRDPSYGLPAAWIEPQDKSRAVDEGFTVCEPLIVLTTHINETIQSHIAELLTREETERLLLQPGIKALSEELIPTLLPLGHVQRILQTLLQEKVSIRHLAHILEILLEHAKRIPDPIQLTELVRAGLAMSICQKLLANQSSLHVLTLESALEQKLNQNLSNKDYFALEPSVTENLITSLAHQVEQMLGERKRPILLCSSLLRRHIKQLTQRVIPHLTVLAMNEIPVNVQVESFGIVK</sequence>
<evidence type="ECO:0000313" key="9">
    <source>
        <dbReference type="EMBL" id="MCL9682623.1"/>
    </source>
</evidence>
<dbReference type="GO" id="GO:0005886">
    <property type="term" value="C:plasma membrane"/>
    <property type="evidence" value="ECO:0007669"/>
    <property type="project" value="UniProtKB-SubCell"/>
</dbReference>
<keyword evidence="6 8" id="KW-0472">Membrane</keyword>
<keyword evidence="9" id="KW-0966">Cell projection</keyword>
<dbReference type="GO" id="GO:0009306">
    <property type="term" value="P:protein secretion"/>
    <property type="evidence" value="ECO:0007669"/>
    <property type="project" value="InterPro"/>
</dbReference>
<evidence type="ECO:0000256" key="5">
    <source>
        <dbReference type="ARBA" id="ARBA00022989"/>
    </source>
</evidence>
<gene>
    <name evidence="9" type="ORF">LOX96_00800</name>
</gene>
<name>A0A9X2CY19_9GAMM</name>
<dbReference type="Pfam" id="PF00771">
    <property type="entry name" value="FHIPEP"/>
    <property type="match status" value="1"/>
</dbReference>
<evidence type="ECO:0000256" key="1">
    <source>
        <dbReference type="ARBA" id="ARBA00004651"/>
    </source>
</evidence>
<keyword evidence="5 8" id="KW-1133">Transmembrane helix</keyword>
<comment type="caution">
    <text evidence="9">The sequence shown here is derived from an EMBL/GenBank/DDBJ whole genome shotgun (WGS) entry which is preliminary data.</text>
</comment>
<feature type="transmembrane region" description="Helical" evidence="8">
    <location>
        <begin position="68"/>
        <end position="89"/>
    </location>
</feature>
<reference evidence="9" key="1">
    <citation type="submission" date="2021-11" db="EMBL/GenBank/DDBJ databases">
        <title>Legionella maioricencis sp. nov., a new species isolated from hot water samples in Mallorca.</title>
        <authorList>
            <person name="Crespi S."/>
            <person name="Drasar V."/>
            <person name="Salva-Serra F."/>
            <person name="Jaen-Luchoro D."/>
            <person name="Pineiro-Iglesias B."/>
            <person name="Aliaga F."/>
            <person name="Fernandez-Juarez V."/>
            <person name="Coll G."/>
            <person name="Moore E.R.B."/>
            <person name="Bennasar-Figueras A."/>
        </authorList>
    </citation>
    <scope>NUCLEOTIDE SEQUENCE</scope>
    <source>
        <strain evidence="9">HCPI-6</strain>
    </source>
</reference>
<dbReference type="InterPro" id="IPR001712">
    <property type="entry name" value="T3SS_FHIPEP"/>
</dbReference>
<dbReference type="Proteomes" id="UP001139721">
    <property type="component" value="Unassembled WGS sequence"/>
</dbReference>
<comment type="similarity">
    <text evidence="2">Belongs to the FHIPEP (flagella/HR/invasion proteins export pore) family.</text>
</comment>
<proteinExistence type="inferred from homology"/>
<keyword evidence="9" id="KW-0969">Cilium</keyword>
<keyword evidence="10" id="KW-1185">Reference proteome</keyword>
<dbReference type="Gene3D" id="3.40.30.60">
    <property type="entry name" value="FHIPEP family, domain 1"/>
    <property type="match status" value="1"/>
</dbReference>
<feature type="transmembrane region" description="Helical" evidence="8">
    <location>
        <begin position="12"/>
        <end position="32"/>
    </location>
</feature>
<evidence type="ECO:0000256" key="4">
    <source>
        <dbReference type="ARBA" id="ARBA00022692"/>
    </source>
</evidence>
<dbReference type="GO" id="GO:0044780">
    <property type="term" value="P:bacterial-type flagellum assembly"/>
    <property type="evidence" value="ECO:0007669"/>
    <property type="project" value="TreeGrafter"/>
</dbReference>
<dbReference type="InterPro" id="IPR042196">
    <property type="entry name" value="FHIPEP_4"/>
</dbReference>
<feature type="transmembrane region" description="Helical" evidence="8">
    <location>
        <begin position="109"/>
        <end position="128"/>
    </location>
</feature>
<dbReference type="RefSeq" id="WP_250421446.1">
    <property type="nucleotide sequence ID" value="NZ_JAJKBJ010000001.1"/>
</dbReference>
<dbReference type="PANTHER" id="PTHR30161:SF1">
    <property type="entry name" value="FLAGELLAR BIOSYNTHESIS PROTEIN FLHA-RELATED"/>
    <property type="match status" value="1"/>
</dbReference>
<feature type="transmembrane region" description="Helical" evidence="8">
    <location>
        <begin position="196"/>
        <end position="217"/>
    </location>
</feature>
<keyword evidence="7" id="KW-0175">Coiled coil</keyword>
<dbReference type="AlphaFoldDB" id="A0A9X2CY19"/>
<dbReference type="PANTHER" id="PTHR30161">
    <property type="entry name" value="FLAGELLAR EXPORT PROTEIN, MEMBRANE FLHA SUBUNIT-RELATED"/>
    <property type="match status" value="1"/>
</dbReference>
<keyword evidence="9" id="KW-0282">Flagellum</keyword>
<comment type="subcellular location">
    <subcellularLocation>
        <location evidence="1">Cell membrane</location>
        <topology evidence="1">Multi-pass membrane protein</topology>
    </subcellularLocation>
</comment>
<evidence type="ECO:0000256" key="3">
    <source>
        <dbReference type="ARBA" id="ARBA00022475"/>
    </source>
</evidence>
<accession>A0A9X2CY19</accession>
<dbReference type="InterPro" id="IPR025505">
    <property type="entry name" value="FHIPEP_CS"/>
</dbReference>
<dbReference type="PIRSF" id="PIRSF005419">
    <property type="entry name" value="FlhA"/>
    <property type="match status" value="1"/>
</dbReference>
<feature type="coiled-coil region" evidence="7">
    <location>
        <begin position="309"/>
        <end position="336"/>
    </location>
</feature>
<dbReference type="PROSITE" id="PS00994">
    <property type="entry name" value="FHIPEP"/>
    <property type="match status" value="1"/>
</dbReference>
<evidence type="ECO:0000313" key="10">
    <source>
        <dbReference type="Proteomes" id="UP001139721"/>
    </source>
</evidence>
<dbReference type="PRINTS" id="PR00949">
    <property type="entry name" value="TYPE3IMAPROT"/>
</dbReference>
<dbReference type="InterPro" id="IPR042194">
    <property type="entry name" value="FHIPEP_1"/>
</dbReference>
<evidence type="ECO:0000256" key="7">
    <source>
        <dbReference type="SAM" id="Coils"/>
    </source>
</evidence>
<feature type="transmembrane region" description="Helical" evidence="8">
    <location>
        <begin position="272"/>
        <end position="292"/>
    </location>
</feature>
<feature type="transmembrane region" description="Helical" evidence="8">
    <location>
        <begin position="237"/>
        <end position="260"/>
    </location>
</feature>
<organism evidence="9 10">
    <name type="scientific">Legionella maioricensis</name>
    <dbReference type="NCBI Taxonomy" id="2896528"/>
    <lineage>
        <taxon>Bacteria</taxon>
        <taxon>Pseudomonadati</taxon>
        <taxon>Pseudomonadota</taxon>
        <taxon>Gammaproteobacteria</taxon>
        <taxon>Legionellales</taxon>
        <taxon>Legionellaceae</taxon>
        <taxon>Legionella</taxon>
    </lineage>
</organism>